<feature type="compositionally biased region" description="Low complexity" evidence="6">
    <location>
        <begin position="466"/>
        <end position="481"/>
    </location>
</feature>
<feature type="compositionally biased region" description="Basic and acidic residues" evidence="6">
    <location>
        <begin position="513"/>
        <end position="527"/>
    </location>
</feature>
<dbReference type="AlphaFoldDB" id="A0A7R9ETF3"/>
<dbReference type="PANTHER" id="PTHR46090">
    <property type="entry name" value="ADP-RIBOSYLATION FACTOR-LIKE PROTEIN 13B"/>
    <property type="match status" value="1"/>
</dbReference>
<organism evidence="7">
    <name type="scientific">Timema bartmani</name>
    <dbReference type="NCBI Taxonomy" id="61472"/>
    <lineage>
        <taxon>Eukaryota</taxon>
        <taxon>Metazoa</taxon>
        <taxon>Ecdysozoa</taxon>
        <taxon>Arthropoda</taxon>
        <taxon>Hexapoda</taxon>
        <taxon>Insecta</taxon>
        <taxon>Pterygota</taxon>
        <taxon>Neoptera</taxon>
        <taxon>Polyneoptera</taxon>
        <taxon>Phasmatodea</taxon>
        <taxon>Timematodea</taxon>
        <taxon>Timematoidea</taxon>
        <taxon>Timematidae</taxon>
        <taxon>Timema</taxon>
    </lineage>
</organism>
<dbReference type="GO" id="GO:0005525">
    <property type="term" value="F:GTP binding"/>
    <property type="evidence" value="ECO:0007669"/>
    <property type="project" value="UniProtKB-KW"/>
</dbReference>
<protein>
    <recommendedName>
        <fullName evidence="8">ADP-ribosylation factor-like protein 13B</fullName>
    </recommendedName>
</protein>
<evidence type="ECO:0000313" key="7">
    <source>
        <dbReference type="EMBL" id="CAD7441073.1"/>
    </source>
</evidence>
<dbReference type="GO" id="GO:0097500">
    <property type="term" value="P:receptor localization to non-motile cilium"/>
    <property type="evidence" value="ECO:0007669"/>
    <property type="project" value="TreeGrafter"/>
</dbReference>
<evidence type="ECO:0000256" key="6">
    <source>
        <dbReference type="SAM" id="MobiDB-lite"/>
    </source>
</evidence>
<dbReference type="GO" id="GO:0060170">
    <property type="term" value="C:ciliary membrane"/>
    <property type="evidence" value="ECO:0007669"/>
    <property type="project" value="TreeGrafter"/>
</dbReference>
<keyword evidence="4" id="KW-0460">Magnesium</keyword>
<feature type="binding site" evidence="3">
    <location>
        <begin position="207"/>
        <end position="210"/>
    </location>
    <ligand>
        <name>GTP</name>
        <dbReference type="ChEBI" id="CHEBI:37565"/>
    </ligand>
</feature>
<keyword evidence="1 3" id="KW-0547">Nucleotide-binding</keyword>
<feature type="binding site" evidence="4">
    <location>
        <position position="129"/>
    </location>
    <ligand>
        <name>Mg(2+)</name>
        <dbReference type="ChEBI" id="CHEBI:18420"/>
    </ligand>
</feature>
<dbReference type="Gene3D" id="3.40.50.300">
    <property type="entry name" value="P-loop containing nucleotide triphosphate hydrolases"/>
    <property type="match status" value="1"/>
</dbReference>
<proteinExistence type="predicted"/>
<dbReference type="SMART" id="SM00178">
    <property type="entry name" value="SAR"/>
    <property type="match status" value="1"/>
</dbReference>
<reference evidence="7" key="1">
    <citation type="submission" date="2020-11" db="EMBL/GenBank/DDBJ databases">
        <authorList>
            <person name="Tran Van P."/>
        </authorList>
    </citation>
    <scope>NUCLEOTIDE SEQUENCE</scope>
</reference>
<dbReference type="PRINTS" id="PR00328">
    <property type="entry name" value="SAR1GTPBP"/>
</dbReference>
<accession>A0A7R9ETF3</accession>
<dbReference type="GO" id="GO:0046872">
    <property type="term" value="F:metal ion binding"/>
    <property type="evidence" value="ECO:0007669"/>
    <property type="project" value="UniProtKB-KW"/>
</dbReference>
<evidence type="ECO:0000256" key="3">
    <source>
        <dbReference type="PIRSR" id="PIRSR606689-1"/>
    </source>
</evidence>
<dbReference type="InterPro" id="IPR051995">
    <property type="entry name" value="Ciliary_GTPase"/>
</dbReference>
<feature type="compositionally biased region" description="Basic and acidic residues" evidence="6">
    <location>
        <begin position="12"/>
        <end position="30"/>
    </location>
</feature>
<feature type="region of interest" description="Disordered" evidence="6">
    <location>
        <begin position="509"/>
        <end position="533"/>
    </location>
</feature>
<keyword evidence="4" id="KW-0479">Metal-binding</keyword>
<evidence type="ECO:0000256" key="2">
    <source>
        <dbReference type="ARBA" id="ARBA00023134"/>
    </source>
</evidence>
<dbReference type="GO" id="GO:1905515">
    <property type="term" value="P:non-motile cilium assembly"/>
    <property type="evidence" value="ECO:0007669"/>
    <property type="project" value="TreeGrafter"/>
</dbReference>
<dbReference type="SMART" id="SM00177">
    <property type="entry name" value="ARF"/>
    <property type="match status" value="1"/>
</dbReference>
<name>A0A7R9ETF3_9NEOP</name>
<dbReference type="Pfam" id="PF00025">
    <property type="entry name" value="Arf"/>
    <property type="match status" value="1"/>
</dbReference>
<evidence type="ECO:0000256" key="1">
    <source>
        <dbReference type="ARBA" id="ARBA00022741"/>
    </source>
</evidence>
<dbReference type="InterPro" id="IPR027417">
    <property type="entry name" value="P-loop_NTPase"/>
</dbReference>
<feature type="binding site" evidence="3">
    <location>
        <position position="151"/>
    </location>
    <ligand>
        <name>GTP</name>
        <dbReference type="ChEBI" id="CHEBI:37565"/>
    </ligand>
</feature>
<evidence type="ECO:0008006" key="8">
    <source>
        <dbReference type="Google" id="ProtNLM"/>
    </source>
</evidence>
<dbReference type="GO" id="GO:0003924">
    <property type="term" value="F:GTPase activity"/>
    <property type="evidence" value="ECO:0007669"/>
    <property type="project" value="InterPro"/>
</dbReference>
<keyword evidence="2 3" id="KW-0342">GTP-binding</keyword>
<dbReference type="PROSITE" id="PS51417">
    <property type="entry name" value="ARF"/>
    <property type="match status" value="1"/>
</dbReference>
<keyword evidence="5" id="KW-0175">Coiled coil</keyword>
<sequence>MHQDSNHPPVKSHREMHQDGTHHPVKAHREMHQDGTHPLVKVHREMHQDGTHPLVKAHREMHQGGTHPLVKAHREMHQGGTHSLLKAHREMHQGGTHPPVKAHREMHQDGTHPHIPYTVLEPLDTVVPTVGFSSVKLSHRSYSVVIYDLGGGAQIRDIWHRYFVDVHGVIFVVDASDVSRLDEGRKVLETLLTHDKLAGKPVLLLANKQDKEGALDELDIVERLNVEAIVNQQRCPTLVETCSAVCRGHGRRKVDPGVHNGYKWLLNLIMRDYVRLNARVESDLADQRKLLEQERKDRQERVRLAKEERGDFNGVTVQTQEDVPMATDPFKPIAELITTTTTMMDSRCQGEEPATPRRVPHTPVEEETIIPGTVDDSADRVTSLAGLINYVELDAEYDNVSIATKTSRERIEPPRPASASSVTEAVREQLELEGRKLKKRKSLLRRSNKTSPAPLGELTLSLGSNPRITLPPLQPRRQQPLSAPSNYAHVRQGSVWGLTKSLDIVLNPSEPLSAEHQDSGIDSKSTKDCGNIR</sequence>
<dbReference type="GO" id="GO:0097730">
    <property type="term" value="C:non-motile cilium"/>
    <property type="evidence" value="ECO:0007669"/>
    <property type="project" value="TreeGrafter"/>
</dbReference>
<evidence type="ECO:0000256" key="4">
    <source>
        <dbReference type="PIRSR" id="PIRSR606689-2"/>
    </source>
</evidence>
<dbReference type="PANTHER" id="PTHR46090:SF2">
    <property type="entry name" value="ADP-RIBOSYLATION FACTOR-LIKE PROTEIN 13B"/>
    <property type="match status" value="1"/>
</dbReference>
<dbReference type="EMBL" id="OD565188">
    <property type="protein sequence ID" value="CAD7441073.1"/>
    <property type="molecule type" value="Genomic_DNA"/>
</dbReference>
<feature type="region of interest" description="Disordered" evidence="6">
    <location>
        <begin position="440"/>
        <end position="481"/>
    </location>
</feature>
<feature type="region of interest" description="Disordered" evidence="6">
    <location>
        <begin position="1"/>
        <end position="30"/>
    </location>
</feature>
<feature type="coiled-coil region" evidence="5">
    <location>
        <begin position="277"/>
        <end position="308"/>
    </location>
</feature>
<dbReference type="InterPro" id="IPR006689">
    <property type="entry name" value="Small_GTPase_ARF/SAR"/>
</dbReference>
<gene>
    <name evidence="7" type="ORF">TBIB3V08_LOCUS3547</name>
</gene>
<evidence type="ECO:0000256" key="5">
    <source>
        <dbReference type="SAM" id="Coils"/>
    </source>
</evidence>
<dbReference type="SUPFAM" id="SSF52540">
    <property type="entry name" value="P-loop containing nucleoside triphosphate hydrolases"/>
    <property type="match status" value="1"/>
</dbReference>